<gene>
    <name evidence="1" type="ORF">ACFP3R_28095</name>
</gene>
<reference evidence="2" key="1">
    <citation type="journal article" date="2019" name="Int. J. Syst. Evol. Microbiol.">
        <title>The Global Catalogue of Microorganisms (GCM) 10K type strain sequencing project: providing services to taxonomists for standard genome sequencing and annotation.</title>
        <authorList>
            <consortium name="The Broad Institute Genomics Platform"/>
            <consortium name="The Broad Institute Genome Sequencing Center for Infectious Disease"/>
            <person name="Wu L."/>
            <person name="Ma J."/>
        </authorList>
    </citation>
    <scope>NUCLEOTIDE SEQUENCE [LARGE SCALE GENOMIC DNA]</scope>
    <source>
        <strain evidence="2">CGMCC 4.7246</strain>
    </source>
</reference>
<protein>
    <submittedName>
        <fullName evidence="1">Uncharacterized protein</fullName>
    </submittedName>
</protein>
<name>A0ABW1PCP1_9PSEU</name>
<evidence type="ECO:0000313" key="2">
    <source>
        <dbReference type="Proteomes" id="UP001596220"/>
    </source>
</evidence>
<comment type="caution">
    <text evidence="1">The sequence shown here is derived from an EMBL/GenBank/DDBJ whole genome shotgun (WGS) entry which is preliminary data.</text>
</comment>
<accession>A0ABW1PCP1</accession>
<keyword evidence="2" id="KW-1185">Reference proteome</keyword>
<sequence length="56" mass="5944">MVRLAVTGHRGLSAETQRLVDAAVRDVVNARADVVNAAHRGGIPVLVIWPDGATRD</sequence>
<dbReference type="EMBL" id="JBHSQO010000038">
    <property type="protein sequence ID" value="MFC6093150.1"/>
    <property type="molecule type" value="Genomic_DNA"/>
</dbReference>
<dbReference type="RefSeq" id="WP_380640047.1">
    <property type="nucleotide sequence ID" value="NZ_JBHSQO010000038.1"/>
</dbReference>
<organism evidence="1 2">
    <name type="scientific">Saccharothrix lopnurensis</name>
    <dbReference type="NCBI Taxonomy" id="1670621"/>
    <lineage>
        <taxon>Bacteria</taxon>
        <taxon>Bacillati</taxon>
        <taxon>Actinomycetota</taxon>
        <taxon>Actinomycetes</taxon>
        <taxon>Pseudonocardiales</taxon>
        <taxon>Pseudonocardiaceae</taxon>
        <taxon>Saccharothrix</taxon>
    </lineage>
</organism>
<proteinExistence type="predicted"/>
<evidence type="ECO:0000313" key="1">
    <source>
        <dbReference type="EMBL" id="MFC6093150.1"/>
    </source>
</evidence>
<dbReference type="Proteomes" id="UP001596220">
    <property type="component" value="Unassembled WGS sequence"/>
</dbReference>